<evidence type="ECO:0000313" key="3">
    <source>
        <dbReference type="Proteomes" id="UP001432027"/>
    </source>
</evidence>
<dbReference type="EMBL" id="BTSX01000006">
    <property type="protein sequence ID" value="GMT05827.1"/>
    <property type="molecule type" value="Genomic_DNA"/>
</dbReference>
<organism evidence="2 3">
    <name type="scientific">Pristionchus entomophagus</name>
    <dbReference type="NCBI Taxonomy" id="358040"/>
    <lineage>
        <taxon>Eukaryota</taxon>
        <taxon>Metazoa</taxon>
        <taxon>Ecdysozoa</taxon>
        <taxon>Nematoda</taxon>
        <taxon>Chromadorea</taxon>
        <taxon>Rhabditida</taxon>
        <taxon>Rhabditina</taxon>
        <taxon>Diplogasteromorpha</taxon>
        <taxon>Diplogasteroidea</taxon>
        <taxon>Neodiplogasteridae</taxon>
        <taxon>Pristionchus</taxon>
    </lineage>
</organism>
<gene>
    <name evidence="2" type="ORF">PENTCL1PPCAC_28001</name>
</gene>
<dbReference type="AlphaFoldDB" id="A0AAV5UFX4"/>
<keyword evidence="1" id="KW-1133">Transmembrane helix</keyword>
<evidence type="ECO:0008006" key="4">
    <source>
        <dbReference type="Google" id="ProtNLM"/>
    </source>
</evidence>
<reference evidence="2" key="1">
    <citation type="submission" date="2023-10" db="EMBL/GenBank/DDBJ databases">
        <title>Genome assembly of Pristionchus species.</title>
        <authorList>
            <person name="Yoshida K."/>
            <person name="Sommer R.J."/>
        </authorList>
    </citation>
    <scope>NUCLEOTIDE SEQUENCE</scope>
    <source>
        <strain evidence="2">RS0144</strain>
    </source>
</reference>
<keyword evidence="1" id="KW-0472">Membrane</keyword>
<feature type="transmembrane region" description="Helical" evidence="1">
    <location>
        <begin position="173"/>
        <end position="197"/>
    </location>
</feature>
<proteinExistence type="predicted"/>
<protein>
    <recommendedName>
        <fullName evidence="4">Transmembrane ion channel</fullName>
    </recommendedName>
</protein>
<feature type="transmembrane region" description="Helical" evidence="1">
    <location>
        <begin position="140"/>
        <end position="161"/>
    </location>
</feature>
<accession>A0AAV5UFX4</accession>
<evidence type="ECO:0000313" key="2">
    <source>
        <dbReference type="EMBL" id="GMT05827.1"/>
    </source>
</evidence>
<feature type="non-terminal residue" evidence="2">
    <location>
        <position position="1"/>
    </location>
</feature>
<evidence type="ECO:0000256" key="1">
    <source>
        <dbReference type="SAM" id="Phobius"/>
    </source>
</evidence>
<comment type="caution">
    <text evidence="2">The sequence shown here is derived from an EMBL/GenBank/DDBJ whole genome shotgun (WGS) entry which is preliminary data.</text>
</comment>
<feature type="non-terminal residue" evidence="2">
    <location>
        <position position="214"/>
    </location>
</feature>
<keyword evidence="3" id="KW-1185">Reference proteome</keyword>
<name>A0AAV5UFX4_9BILA</name>
<keyword evidence="1" id="KW-0812">Transmembrane</keyword>
<sequence>ELSTIVVLSTMSSICPSGVLKMGFVNEYFPFFYYDGKRPRGLSLSLWTIIAKSFNCSSVELIEYMNYTSETAMDTPGWELADQGNLGAIKKSDIFVDLTLNTLSPLRFGEFRRFTIDLAIDQLSLFEAVNRTSGESWTPYDFFLVFPPPVLVLIIVFSILMNLTNVANNRLKSLLGLCFRYLVVMLFSIAIMTLFFLHGAVFKGNMIVTASPVL</sequence>
<dbReference type="Proteomes" id="UP001432027">
    <property type="component" value="Unassembled WGS sequence"/>
</dbReference>